<dbReference type="EMBL" id="MU856876">
    <property type="protein sequence ID" value="KAK4155971.1"/>
    <property type="molecule type" value="Genomic_DNA"/>
</dbReference>
<reference evidence="2" key="2">
    <citation type="submission" date="2023-05" db="EMBL/GenBank/DDBJ databases">
        <authorList>
            <consortium name="Lawrence Berkeley National Laboratory"/>
            <person name="Steindorff A."/>
            <person name="Hensen N."/>
            <person name="Bonometti L."/>
            <person name="Westerberg I."/>
            <person name="Brannstrom I.O."/>
            <person name="Guillou S."/>
            <person name="Cros-Aarteil S."/>
            <person name="Calhoun S."/>
            <person name="Haridas S."/>
            <person name="Kuo A."/>
            <person name="Mondo S."/>
            <person name="Pangilinan J."/>
            <person name="Riley R."/>
            <person name="Labutti K."/>
            <person name="Andreopoulos B."/>
            <person name="Lipzen A."/>
            <person name="Chen C."/>
            <person name="Yanf M."/>
            <person name="Daum C."/>
            <person name="Ng V."/>
            <person name="Clum A."/>
            <person name="Ohm R."/>
            <person name="Martin F."/>
            <person name="Silar P."/>
            <person name="Natvig D."/>
            <person name="Lalanne C."/>
            <person name="Gautier V."/>
            <person name="Ament-Velasquez S.L."/>
            <person name="Kruys A."/>
            <person name="Hutchinson M.I."/>
            <person name="Powell A.J."/>
            <person name="Barry K."/>
            <person name="Miller A.N."/>
            <person name="Grigoriev I.V."/>
            <person name="Debuchy R."/>
            <person name="Gladieux P."/>
            <person name="Thoren M.H."/>
            <person name="Johannesson H."/>
        </authorList>
    </citation>
    <scope>NUCLEOTIDE SEQUENCE</scope>
    <source>
        <strain evidence="2">CBS 538.74</strain>
    </source>
</reference>
<protein>
    <submittedName>
        <fullName evidence="2">Uncharacterized protein</fullName>
    </submittedName>
</protein>
<evidence type="ECO:0000313" key="2">
    <source>
        <dbReference type="EMBL" id="KAK4155971.1"/>
    </source>
</evidence>
<proteinExistence type="predicted"/>
<gene>
    <name evidence="2" type="ORF">C8A00DRAFT_13025</name>
</gene>
<accession>A0AAN6VTI3</accession>
<feature type="region of interest" description="Disordered" evidence="1">
    <location>
        <begin position="197"/>
        <end position="216"/>
    </location>
</feature>
<keyword evidence="3" id="KW-1185">Reference proteome</keyword>
<evidence type="ECO:0000256" key="1">
    <source>
        <dbReference type="SAM" id="MobiDB-lite"/>
    </source>
</evidence>
<name>A0AAN6VTI3_9PEZI</name>
<evidence type="ECO:0000313" key="3">
    <source>
        <dbReference type="Proteomes" id="UP001302745"/>
    </source>
</evidence>
<comment type="caution">
    <text evidence="2">The sequence shown here is derived from an EMBL/GenBank/DDBJ whole genome shotgun (WGS) entry which is preliminary data.</text>
</comment>
<organism evidence="2 3">
    <name type="scientific">Chaetomidium leptoderma</name>
    <dbReference type="NCBI Taxonomy" id="669021"/>
    <lineage>
        <taxon>Eukaryota</taxon>
        <taxon>Fungi</taxon>
        <taxon>Dikarya</taxon>
        <taxon>Ascomycota</taxon>
        <taxon>Pezizomycotina</taxon>
        <taxon>Sordariomycetes</taxon>
        <taxon>Sordariomycetidae</taxon>
        <taxon>Sordariales</taxon>
        <taxon>Chaetomiaceae</taxon>
        <taxon>Chaetomidium</taxon>
    </lineage>
</organism>
<sequence length="216" mass="24278">MDTLTIPNLKSPREKKNFFMAIMLVSLSGACKPALEIDLTPDELQELVKLVNAMVTFDNSNSQAEPNMDIATEVGWKTIRFFSALLLVMLEGPPYPCNNIIAFAHTRLISGIASPDIRACARAMKPLVVHKAMNGIVNRRRASLKQEALAASSGVVHERRRPSEPDLSECERAAKRQEMLFFYSNLDLWIKLVDEKERMESEPAPSPPSDWSFEMD</sequence>
<reference evidence="2" key="1">
    <citation type="journal article" date="2023" name="Mol. Phylogenet. Evol.">
        <title>Genome-scale phylogeny and comparative genomics of the fungal order Sordariales.</title>
        <authorList>
            <person name="Hensen N."/>
            <person name="Bonometti L."/>
            <person name="Westerberg I."/>
            <person name="Brannstrom I.O."/>
            <person name="Guillou S."/>
            <person name="Cros-Aarteil S."/>
            <person name="Calhoun S."/>
            <person name="Haridas S."/>
            <person name="Kuo A."/>
            <person name="Mondo S."/>
            <person name="Pangilinan J."/>
            <person name="Riley R."/>
            <person name="LaButti K."/>
            <person name="Andreopoulos B."/>
            <person name="Lipzen A."/>
            <person name="Chen C."/>
            <person name="Yan M."/>
            <person name="Daum C."/>
            <person name="Ng V."/>
            <person name="Clum A."/>
            <person name="Steindorff A."/>
            <person name="Ohm R.A."/>
            <person name="Martin F."/>
            <person name="Silar P."/>
            <person name="Natvig D.O."/>
            <person name="Lalanne C."/>
            <person name="Gautier V."/>
            <person name="Ament-Velasquez S.L."/>
            <person name="Kruys A."/>
            <person name="Hutchinson M.I."/>
            <person name="Powell A.J."/>
            <person name="Barry K."/>
            <person name="Miller A.N."/>
            <person name="Grigoriev I.V."/>
            <person name="Debuchy R."/>
            <person name="Gladieux P."/>
            <person name="Hiltunen Thoren M."/>
            <person name="Johannesson H."/>
        </authorList>
    </citation>
    <scope>NUCLEOTIDE SEQUENCE</scope>
    <source>
        <strain evidence="2">CBS 538.74</strain>
    </source>
</reference>
<dbReference type="AlphaFoldDB" id="A0AAN6VTI3"/>
<dbReference type="Proteomes" id="UP001302745">
    <property type="component" value="Unassembled WGS sequence"/>
</dbReference>